<dbReference type="RefSeq" id="WP_092063455.1">
    <property type="nucleotide sequence ID" value="NZ_FNIN01000002.1"/>
</dbReference>
<dbReference type="OrthoDB" id="9804952at2"/>
<organism evidence="9 10">
    <name type="scientific">Desulfonauticus submarinus</name>
    <dbReference type="NCBI Taxonomy" id="206665"/>
    <lineage>
        <taxon>Bacteria</taxon>
        <taxon>Pseudomonadati</taxon>
        <taxon>Thermodesulfobacteriota</taxon>
        <taxon>Desulfovibrionia</taxon>
        <taxon>Desulfovibrionales</taxon>
        <taxon>Desulfonauticaceae</taxon>
        <taxon>Desulfonauticus</taxon>
    </lineage>
</organism>
<comment type="cofactor">
    <cofactor evidence="1">
        <name>[4Fe-4S] cluster</name>
        <dbReference type="ChEBI" id="CHEBI:49883"/>
    </cofactor>
</comment>
<evidence type="ECO:0000256" key="5">
    <source>
        <dbReference type="ARBA" id="ARBA00023014"/>
    </source>
</evidence>
<evidence type="ECO:0000256" key="1">
    <source>
        <dbReference type="ARBA" id="ARBA00001966"/>
    </source>
</evidence>
<dbReference type="SUPFAM" id="SSF48452">
    <property type="entry name" value="TPR-like"/>
    <property type="match status" value="1"/>
</dbReference>
<dbReference type="PROSITE" id="PS50005">
    <property type="entry name" value="TPR"/>
    <property type="match status" value="1"/>
</dbReference>
<dbReference type="PROSITE" id="PS51918">
    <property type="entry name" value="RADICAL_SAM"/>
    <property type="match status" value="1"/>
</dbReference>
<dbReference type="GO" id="GO:0046872">
    <property type="term" value="F:metal ion binding"/>
    <property type="evidence" value="ECO:0007669"/>
    <property type="project" value="UniProtKB-KW"/>
</dbReference>
<dbReference type="SUPFAM" id="SSF102114">
    <property type="entry name" value="Radical SAM enzymes"/>
    <property type="match status" value="1"/>
</dbReference>
<dbReference type="InterPro" id="IPR036724">
    <property type="entry name" value="Cobalamin-bd_sf"/>
</dbReference>
<dbReference type="InterPro" id="IPR051198">
    <property type="entry name" value="BchE-like"/>
</dbReference>
<dbReference type="InterPro" id="IPR023404">
    <property type="entry name" value="rSAM_horseshoe"/>
</dbReference>
<dbReference type="CDD" id="cd01335">
    <property type="entry name" value="Radical_SAM"/>
    <property type="match status" value="1"/>
</dbReference>
<evidence type="ECO:0000313" key="9">
    <source>
        <dbReference type="EMBL" id="SDN46518.1"/>
    </source>
</evidence>
<evidence type="ECO:0000256" key="3">
    <source>
        <dbReference type="ARBA" id="ARBA00022723"/>
    </source>
</evidence>
<keyword evidence="2" id="KW-0949">S-adenosyl-L-methionine</keyword>
<sequence>MRVILIYPPCFYDRPGDEDHTIMPIGLYYIASYLLENGHKVSLINGHNVSYSKEYFCQLIQEEKPDVVGFSVFNANRVNALKGVKWIKHINRQIITIFGGVAATFMAEDFLTYCKELDYVVCGEGEITLLELVNCLQSKDRNIEQIKGLAFRQKDEVIFTPSRGFISDLDSLPNPAKYFTYNHVLLSRGCPYNCSFCASPRFWQRRCRFHSPAYFVEQLKLLYSKGVNFFYVSDDTFTFKKEYVLEVCERICKEKLPINWFAISRVDALDEEIVKAMRKAGCIQISFGLESGSLKIRNIFNKHIKEEDAVKSFYLCKKYSILPRAYFIYGSPGENEQTIEETLNLIEKIKPINSIFYILHLFPGTKLYDEFRTKNLIKQESLNKNPEDILYFELDPNLTKTDILRFGKKLRNYFYSNLPRYVLDMELSSDKEFYLHHADFLSRLAMTFSHGDFAQNKYLKNQEEVAWELFVRSLKFSITERAFLGLGILAQKRGDYKSSISILQKGLKYFPKSKHLKMCLGVSYLNCGDKKNAKECFKPFVHIDPKAKDYLRECR</sequence>
<keyword evidence="10" id="KW-1185">Reference proteome</keyword>
<evidence type="ECO:0000259" key="8">
    <source>
        <dbReference type="PROSITE" id="PS51918"/>
    </source>
</evidence>
<dbReference type="InterPro" id="IPR006638">
    <property type="entry name" value="Elp3/MiaA/NifB-like_rSAM"/>
</dbReference>
<protein>
    <submittedName>
        <fullName evidence="9">Radical SAM superfamily enzyme YgiQ, UPF0313 family</fullName>
    </submittedName>
</protein>
<dbReference type="PANTHER" id="PTHR43409:SF16">
    <property type="entry name" value="SLR0320 PROTEIN"/>
    <property type="match status" value="1"/>
</dbReference>
<dbReference type="STRING" id="206665.SAMN04488516_102216"/>
<feature type="domain" description="B12-binding" evidence="7">
    <location>
        <begin position="7"/>
        <end position="143"/>
    </location>
</feature>
<evidence type="ECO:0000256" key="4">
    <source>
        <dbReference type="ARBA" id="ARBA00023004"/>
    </source>
</evidence>
<feature type="domain" description="Radical SAM core" evidence="8">
    <location>
        <begin position="176"/>
        <end position="395"/>
    </location>
</feature>
<keyword evidence="3" id="KW-0479">Metal-binding</keyword>
<dbReference type="GO" id="GO:0005829">
    <property type="term" value="C:cytosol"/>
    <property type="evidence" value="ECO:0007669"/>
    <property type="project" value="TreeGrafter"/>
</dbReference>
<dbReference type="Gene3D" id="1.25.40.10">
    <property type="entry name" value="Tetratricopeptide repeat domain"/>
    <property type="match status" value="1"/>
</dbReference>
<dbReference type="Pfam" id="PF04055">
    <property type="entry name" value="Radical_SAM"/>
    <property type="match status" value="1"/>
</dbReference>
<dbReference type="GO" id="GO:0051539">
    <property type="term" value="F:4 iron, 4 sulfur cluster binding"/>
    <property type="evidence" value="ECO:0007669"/>
    <property type="project" value="UniProtKB-KW"/>
</dbReference>
<dbReference type="CDD" id="cd02068">
    <property type="entry name" value="radical_SAM_B12_BD"/>
    <property type="match status" value="1"/>
</dbReference>
<evidence type="ECO:0000259" key="7">
    <source>
        <dbReference type="PROSITE" id="PS51332"/>
    </source>
</evidence>
<dbReference type="AlphaFoldDB" id="A0A1H0BLM9"/>
<keyword evidence="5" id="KW-0411">Iron-sulfur</keyword>
<dbReference type="InterPro" id="IPR058240">
    <property type="entry name" value="rSAM_sf"/>
</dbReference>
<dbReference type="SUPFAM" id="SSF52242">
    <property type="entry name" value="Cobalamin (vitamin B12)-binding domain"/>
    <property type="match status" value="1"/>
</dbReference>
<dbReference type="GO" id="GO:0031419">
    <property type="term" value="F:cobalamin binding"/>
    <property type="evidence" value="ECO:0007669"/>
    <property type="project" value="InterPro"/>
</dbReference>
<keyword evidence="6" id="KW-0802">TPR repeat</keyword>
<dbReference type="GO" id="GO:0003824">
    <property type="term" value="F:catalytic activity"/>
    <property type="evidence" value="ECO:0007669"/>
    <property type="project" value="InterPro"/>
</dbReference>
<dbReference type="SFLD" id="SFLDG01082">
    <property type="entry name" value="B12-binding_domain_containing"/>
    <property type="match status" value="1"/>
</dbReference>
<dbReference type="InterPro" id="IPR011990">
    <property type="entry name" value="TPR-like_helical_dom_sf"/>
</dbReference>
<name>A0A1H0BLM9_9BACT</name>
<accession>A0A1H0BLM9</accession>
<dbReference type="InterPro" id="IPR007197">
    <property type="entry name" value="rSAM"/>
</dbReference>
<dbReference type="Pfam" id="PF02310">
    <property type="entry name" value="B12-binding"/>
    <property type="match status" value="1"/>
</dbReference>
<reference evidence="9 10" key="1">
    <citation type="submission" date="2016-10" db="EMBL/GenBank/DDBJ databases">
        <authorList>
            <person name="de Groot N.N."/>
        </authorList>
    </citation>
    <scope>NUCLEOTIDE SEQUENCE [LARGE SCALE GENOMIC DNA]</scope>
    <source>
        <strain evidence="9 10">DSM 15269</strain>
    </source>
</reference>
<evidence type="ECO:0000313" key="10">
    <source>
        <dbReference type="Proteomes" id="UP000199602"/>
    </source>
</evidence>
<dbReference type="Gene3D" id="3.40.50.280">
    <property type="entry name" value="Cobalamin-binding domain"/>
    <property type="match status" value="1"/>
</dbReference>
<feature type="repeat" description="TPR" evidence="6">
    <location>
        <begin position="480"/>
        <end position="513"/>
    </location>
</feature>
<dbReference type="PANTHER" id="PTHR43409">
    <property type="entry name" value="ANAEROBIC MAGNESIUM-PROTOPORPHYRIN IX MONOMETHYL ESTER CYCLASE-RELATED"/>
    <property type="match status" value="1"/>
</dbReference>
<gene>
    <name evidence="9" type="ORF">SAMN04488516_102216</name>
</gene>
<dbReference type="SMART" id="SM00729">
    <property type="entry name" value="Elp3"/>
    <property type="match status" value="1"/>
</dbReference>
<evidence type="ECO:0000256" key="6">
    <source>
        <dbReference type="PROSITE-ProRule" id="PRU00339"/>
    </source>
</evidence>
<dbReference type="InterPro" id="IPR034466">
    <property type="entry name" value="Methyltransferase_Class_B"/>
</dbReference>
<dbReference type="InterPro" id="IPR019734">
    <property type="entry name" value="TPR_rpt"/>
</dbReference>
<dbReference type="InterPro" id="IPR006158">
    <property type="entry name" value="Cobalamin-bd"/>
</dbReference>
<dbReference type="Gene3D" id="3.80.30.20">
    <property type="entry name" value="tm_1862 like domain"/>
    <property type="match status" value="1"/>
</dbReference>
<dbReference type="SFLD" id="SFLDG01123">
    <property type="entry name" value="methyltransferase_(Class_B)"/>
    <property type="match status" value="1"/>
</dbReference>
<dbReference type="PROSITE" id="PS51332">
    <property type="entry name" value="B12_BINDING"/>
    <property type="match status" value="1"/>
</dbReference>
<dbReference type="SFLD" id="SFLDS00029">
    <property type="entry name" value="Radical_SAM"/>
    <property type="match status" value="1"/>
</dbReference>
<dbReference type="EMBL" id="FNIN01000002">
    <property type="protein sequence ID" value="SDN46518.1"/>
    <property type="molecule type" value="Genomic_DNA"/>
</dbReference>
<dbReference type="Proteomes" id="UP000199602">
    <property type="component" value="Unassembled WGS sequence"/>
</dbReference>
<evidence type="ECO:0000256" key="2">
    <source>
        <dbReference type="ARBA" id="ARBA00022691"/>
    </source>
</evidence>
<proteinExistence type="predicted"/>
<keyword evidence="4" id="KW-0408">Iron</keyword>